<dbReference type="EMBL" id="ATHJ01000107">
    <property type="protein sequence ID" value="EPR35533.1"/>
    <property type="molecule type" value="Genomic_DNA"/>
</dbReference>
<dbReference type="RefSeq" id="WP_020878193.1">
    <property type="nucleotide sequence ID" value="NZ_ATHJ01000107.1"/>
</dbReference>
<dbReference type="AlphaFoldDB" id="S7UT81"/>
<evidence type="ECO:0000313" key="3">
    <source>
        <dbReference type="EMBL" id="EPR35533.1"/>
    </source>
</evidence>
<evidence type="ECO:0000256" key="1">
    <source>
        <dbReference type="SAM" id="MobiDB-lite"/>
    </source>
</evidence>
<reference evidence="3 4" key="1">
    <citation type="journal article" date="2013" name="Genome Announc.">
        <title>Draft genome sequences for three mercury-methylating, sulfate-reducing bacteria.</title>
        <authorList>
            <person name="Brown S.D."/>
            <person name="Hurt R.A.Jr."/>
            <person name="Gilmour C.C."/>
            <person name="Elias D.A."/>
        </authorList>
    </citation>
    <scope>NUCLEOTIDE SEQUENCE [LARGE SCALE GENOMIC DNA]</scope>
    <source>
        <strain evidence="3 4">DSM 2059</strain>
    </source>
</reference>
<protein>
    <submittedName>
        <fullName evidence="3">Uncharacterized protein</fullName>
    </submittedName>
</protein>
<keyword evidence="2" id="KW-0472">Membrane</keyword>
<organism evidence="3 4">
    <name type="scientific">Desulfococcus multivorans DSM 2059</name>
    <dbReference type="NCBI Taxonomy" id="1121405"/>
    <lineage>
        <taxon>Bacteria</taxon>
        <taxon>Pseudomonadati</taxon>
        <taxon>Thermodesulfobacteriota</taxon>
        <taxon>Desulfobacteria</taxon>
        <taxon>Desulfobacterales</taxon>
        <taxon>Desulfococcaceae</taxon>
        <taxon>Desulfococcus</taxon>
    </lineage>
</organism>
<feature type="region of interest" description="Disordered" evidence="1">
    <location>
        <begin position="139"/>
        <end position="159"/>
    </location>
</feature>
<feature type="transmembrane region" description="Helical" evidence="2">
    <location>
        <begin position="88"/>
        <end position="109"/>
    </location>
</feature>
<dbReference type="STRING" id="897.B2D07_19665"/>
<dbReference type="PATRIC" id="fig|1121405.3.peg.3566"/>
<evidence type="ECO:0000313" key="4">
    <source>
        <dbReference type="Proteomes" id="UP000014977"/>
    </source>
</evidence>
<keyword evidence="4" id="KW-1185">Reference proteome</keyword>
<keyword evidence="2" id="KW-0812">Transmembrane</keyword>
<keyword evidence="2" id="KW-1133">Transmembrane helix</keyword>
<accession>S7UT81</accession>
<evidence type="ECO:0000256" key="2">
    <source>
        <dbReference type="SAM" id="Phobius"/>
    </source>
</evidence>
<gene>
    <name evidence="3" type="ORF">dsmv_3103</name>
</gene>
<proteinExistence type="predicted"/>
<feature type="compositionally biased region" description="Polar residues" evidence="1">
    <location>
        <begin position="139"/>
        <end position="148"/>
    </location>
</feature>
<comment type="caution">
    <text evidence="3">The sequence shown here is derived from an EMBL/GenBank/DDBJ whole genome shotgun (WGS) entry which is preliminary data.</text>
</comment>
<name>S7UT81_DESML</name>
<dbReference type="Proteomes" id="UP000014977">
    <property type="component" value="Unassembled WGS sequence"/>
</dbReference>
<sequence length="159" mass="17114">MIPLLSDPNDPVSIIEIIKSVVGLVATCLGLIVILIGLRYAMQIFQLVFTILNSPSYLNGVIHEMAESIGGRAFDIRLDGRAVPLANLMALTVYCCGAFLAAWLTLALMHTGAKIVSLTAGDRNAVREILKNVFPKSLQTKGATSNQDPEPRSTARHPS</sequence>
<feature type="transmembrane region" description="Helical" evidence="2">
    <location>
        <begin position="21"/>
        <end position="42"/>
    </location>
</feature>